<dbReference type="EMBL" id="FNGY01000017">
    <property type="protein sequence ID" value="SDO61750.1"/>
    <property type="molecule type" value="Genomic_DNA"/>
</dbReference>
<dbReference type="Proteomes" id="UP000183200">
    <property type="component" value="Unassembled WGS sequence"/>
</dbReference>
<proteinExistence type="predicted"/>
<dbReference type="InterPro" id="IPR005297">
    <property type="entry name" value="Lipoprotein_repeat"/>
</dbReference>
<feature type="signal peptide" evidence="1">
    <location>
        <begin position="1"/>
        <end position="23"/>
    </location>
</feature>
<evidence type="ECO:0000256" key="1">
    <source>
        <dbReference type="SAM" id="SignalP"/>
    </source>
</evidence>
<dbReference type="PANTHER" id="PTHR39335">
    <property type="entry name" value="BLL4220 PROTEIN"/>
    <property type="match status" value="1"/>
</dbReference>
<dbReference type="PANTHER" id="PTHR39335:SF1">
    <property type="entry name" value="BLL4220 PROTEIN"/>
    <property type="match status" value="1"/>
</dbReference>
<evidence type="ECO:0000313" key="3">
    <source>
        <dbReference type="Proteomes" id="UP000183200"/>
    </source>
</evidence>
<dbReference type="STRING" id="430522.BFS30_13415"/>
<reference evidence="3" key="1">
    <citation type="submission" date="2016-10" db="EMBL/GenBank/DDBJ databases">
        <authorList>
            <person name="Varghese N."/>
            <person name="Submissions S."/>
        </authorList>
    </citation>
    <scope>NUCLEOTIDE SEQUENCE [LARGE SCALE GENOMIC DNA]</scope>
    <source>
        <strain evidence="3">DSM 19110</strain>
    </source>
</reference>
<dbReference type="PROSITE" id="PS51257">
    <property type="entry name" value="PROKAR_LIPOPROTEIN"/>
    <property type="match status" value="1"/>
</dbReference>
<sequence>MMNNSKTRLLMVLCLLTSFFACSKKDEVKDPVITKKGLQLTTNAKFGAVLTDNAGKTLYFFAMDANGTSGCTGGCEALWSVYYSAELSDNAGINAADVGVITRADGKSQNTYKGWPLYYYKNDVATGDINGDGVGGIWFVGKADYSIMLVNNQLLGANGKQYTEALTEGPGITQYFTDGNGRTLYAFAPDKANKNTFTLADLSNNSVWPLYESDVKSLPSVIKAEFVGQITVFGRKQLTFKGWPLYYFGQDAKRGDNKGVSVPTPGKWPVVKLSTAAAPLN</sequence>
<name>A0A1H0L183_9SPHI</name>
<evidence type="ECO:0008006" key="4">
    <source>
        <dbReference type="Google" id="ProtNLM"/>
    </source>
</evidence>
<keyword evidence="3" id="KW-1185">Reference proteome</keyword>
<organism evidence="2 3">
    <name type="scientific">Pedobacter steynii</name>
    <dbReference type="NCBI Taxonomy" id="430522"/>
    <lineage>
        <taxon>Bacteria</taxon>
        <taxon>Pseudomonadati</taxon>
        <taxon>Bacteroidota</taxon>
        <taxon>Sphingobacteriia</taxon>
        <taxon>Sphingobacteriales</taxon>
        <taxon>Sphingobacteriaceae</taxon>
        <taxon>Pedobacter</taxon>
    </lineage>
</organism>
<protein>
    <recommendedName>
        <fullName evidence="4">Secreted repeat protein with Y-X4-D motif</fullName>
    </recommendedName>
</protein>
<gene>
    <name evidence="2" type="ORF">SAMN05421820_11720</name>
</gene>
<dbReference type="Pfam" id="PF03640">
    <property type="entry name" value="Lipoprotein_15"/>
    <property type="match status" value="3"/>
</dbReference>
<evidence type="ECO:0000313" key="2">
    <source>
        <dbReference type="EMBL" id="SDO61750.1"/>
    </source>
</evidence>
<dbReference type="AlphaFoldDB" id="A0A1H0L183"/>
<dbReference type="GO" id="GO:0043448">
    <property type="term" value="P:alkane catabolic process"/>
    <property type="evidence" value="ECO:0007669"/>
    <property type="project" value="TreeGrafter"/>
</dbReference>
<keyword evidence="1" id="KW-0732">Signal</keyword>
<accession>A0A1H0L183</accession>
<feature type="chain" id="PRO_5010172427" description="Secreted repeat protein with Y-X4-D motif" evidence="1">
    <location>
        <begin position="24"/>
        <end position="281"/>
    </location>
</feature>
<dbReference type="RefSeq" id="WP_245723968.1">
    <property type="nucleotide sequence ID" value="NZ_FNGY01000017.1"/>
</dbReference>